<keyword evidence="3" id="KW-1185">Reference proteome</keyword>
<gene>
    <name evidence="2" type="ORF">NMG11_08040</name>
</gene>
<comment type="caution">
    <text evidence="2">The sequence shown here is derived from an EMBL/GenBank/DDBJ whole genome shotgun (WGS) entry which is preliminary data.</text>
</comment>
<organism evidence="2 3">
    <name type="scientific">Pseudomonas carnis</name>
    <dbReference type="NCBI Taxonomy" id="2487355"/>
    <lineage>
        <taxon>Bacteria</taxon>
        <taxon>Pseudomonadati</taxon>
        <taxon>Pseudomonadota</taxon>
        <taxon>Gammaproteobacteria</taxon>
        <taxon>Pseudomonadales</taxon>
        <taxon>Pseudomonadaceae</taxon>
        <taxon>Pseudomonas</taxon>
    </lineage>
</organism>
<dbReference type="InterPro" id="IPR003458">
    <property type="entry name" value="Phage_T4_Gp38_tail_assem"/>
</dbReference>
<dbReference type="Proteomes" id="UP001150614">
    <property type="component" value="Unassembled WGS sequence"/>
</dbReference>
<reference evidence="2" key="1">
    <citation type="submission" date="2022-07" db="EMBL/GenBank/DDBJ databases">
        <title>Draft genome of Pseudomonas carnis strain LP isolated from cheese.</title>
        <authorList>
            <person name="Wolfe B.E."/>
        </authorList>
    </citation>
    <scope>NUCLEOTIDE SEQUENCE</scope>
    <source>
        <strain evidence="2">LP</strain>
    </source>
</reference>
<accession>A0ABT5RCR6</accession>
<dbReference type="RefSeq" id="WP_274126375.1">
    <property type="nucleotide sequence ID" value="NZ_JANCLL010000007.1"/>
</dbReference>
<dbReference type="Pfam" id="PF02413">
    <property type="entry name" value="Caudo_TAP"/>
    <property type="match status" value="1"/>
</dbReference>
<evidence type="ECO:0000313" key="2">
    <source>
        <dbReference type="EMBL" id="MDD1943771.1"/>
    </source>
</evidence>
<evidence type="ECO:0000313" key="3">
    <source>
        <dbReference type="Proteomes" id="UP001150614"/>
    </source>
</evidence>
<evidence type="ECO:0000256" key="1">
    <source>
        <dbReference type="SAM" id="MobiDB-lite"/>
    </source>
</evidence>
<sequence length="143" mass="16042">MFASKSNRGFYDAEVHGASLIPDDAIEISAEYHAELLAGESEGKIITWGDDGLPVLVDPPPPSDEALAAVERAWRDQRLFETDGSVSRHRDELEEGEITTLTPTQYTELQAYRRALRNWPEAGEFPLTEHRPPTPLWVADQLQ</sequence>
<dbReference type="EMBL" id="JANCLL010000007">
    <property type="protein sequence ID" value="MDD1943771.1"/>
    <property type="molecule type" value="Genomic_DNA"/>
</dbReference>
<proteinExistence type="predicted"/>
<feature type="region of interest" description="Disordered" evidence="1">
    <location>
        <begin position="124"/>
        <end position="143"/>
    </location>
</feature>
<protein>
    <submittedName>
        <fullName evidence="2">Phage tail assembly chaperone</fullName>
    </submittedName>
</protein>
<name>A0ABT5RCR6_9PSED</name>